<organism evidence="9 10">
    <name type="scientific">Amycolatopsis australiensis</name>
    <dbReference type="NCBI Taxonomy" id="546364"/>
    <lineage>
        <taxon>Bacteria</taxon>
        <taxon>Bacillati</taxon>
        <taxon>Actinomycetota</taxon>
        <taxon>Actinomycetes</taxon>
        <taxon>Pseudonocardiales</taxon>
        <taxon>Pseudonocardiaceae</taxon>
        <taxon>Amycolatopsis</taxon>
    </lineage>
</organism>
<dbReference type="InterPro" id="IPR003736">
    <property type="entry name" value="PAAI_dom"/>
</dbReference>
<evidence type="ECO:0000313" key="10">
    <source>
        <dbReference type="Proteomes" id="UP000182740"/>
    </source>
</evidence>
<comment type="catalytic activity">
    <reaction evidence="7">
        <text>a medium-chain fatty acyl-CoA + H2O = a medium-chain fatty acid + CoA + H(+)</text>
        <dbReference type="Rhea" id="RHEA:68184"/>
        <dbReference type="ChEBI" id="CHEBI:15377"/>
        <dbReference type="ChEBI" id="CHEBI:15378"/>
        <dbReference type="ChEBI" id="CHEBI:57287"/>
        <dbReference type="ChEBI" id="CHEBI:59558"/>
        <dbReference type="ChEBI" id="CHEBI:90546"/>
    </reaction>
</comment>
<dbReference type="EMBL" id="FPJG01000006">
    <property type="protein sequence ID" value="SFW67284.1"/>
    <property type="molecule type" value="Genomic_DNA"/>
</dbReference>
<gene>
    <name evidence="9" type="ORF">SAMN04489730_2707</name>
</gene>
<dbReference type="InterPro" id="IPR029069">
    <property type="entry name" value="HotDog_dom_sf"/>
</dbReference>
<comment type="catalytic activity">
    <reaction evidence="2">
        <text>a fatty acyl-CoA + H2O = a fatty acid + CoA + H(+)</text>
        <dbReference type="Rhea" id="RHEA:16781"/>
        <dbReference type="ChEBI" id="CHEBI:15377"/>
        <dbReference type="ChEBI" id="CHEBI:15378"/>
        <dbReference type="ChEBI" id="CHEBI:28868"/>
        <dbReference type="ChEBI" id="CHEBI:57287"/>
        <dbReference type="ChEBI" id="CHEBI:77636"/>
        <dbReference type="EC" id="3.1.2.20"/>
    </reaction>
</comment>
<dbReference type="EC" id="3.1.2.20" evidence="5"/>
<dbReference type="CDD" id="cd03443">
    <property type="entry name" value="PaaI_thioesterase"/>
    <property type="match status" value="1"/>
</dbReference>
<evidence type="ECO:0000256" key="7">
    <source>
        <dbReference type="ARBA" id="ARBA00048062"/>
    </source>
</evidence>
<dbReference type="Gene3D" id="3.10.129.10">
    <property type="entry name" value="Hotdog Thioesterase"/>
    <property type="match status" value="1"/>
</dbReference>
<dbReference type="OrthoDB" id="8525891at2"/>
<protein>
    <recommendedName>
        <fullName evidence="6">Medium/long-chain acyl-CoA thioesterase YigI</fullName>
        <ecNumber evidence="5">3.1.2.20</ecNumber>
    </recommendedName>
</protein>
<comment type="similarity">
    <text evidence="4">Belongs to the YigI thioesterase family.</text>
</comment>
<dbReference type="SUPFAM" id="SSF54637">
    <property type="entry name" value="Thioesterase/thiol ester dehydrase-isomerase"/>
    <property type="match status" value="1"/>
</dbReference>
<sequence length="138" mass="14129">MLDFDAASAGLASQPFSRLLGARLTAFGDGAATLELDIRDELKQQNGFLHGGVLAYAADNALTFAAGTVLGPPLLTAGFTIDYLRPAVGVTLRADAVVVQAGRSRATCRCEVYTVDGDGGSTLCAAAQGNARVKLTAP</sequence>
<keyword evidence="10" id="KW-1185">Reference proteome</keyword>
<dbReference type="Pfam" id="PF03061">
    <property type="entry name" value="4HBT"/>
    <property type="match status" value="1"/>
</dbReference>
<dbReference type="Proteomes" id="UP000182740">
    <property type="component" value="Unassembled WGS sequence"/>
</dbReference>
<evidence type="ECO:0000256" key="2">
    <source>
        <dbReference type="ARBA" id="ARBA00035880"/>
    </source>
</evidence>
<comment type="catalytic activity">
    <reaction evidence="3">
        <text>a long-chain fatty acyl-CoA + H2O = a long-chain fatty acid + CoA + H(+)</text>
        <dbReference type="Rhea" id="RHEA:67680"/>
        <dbReference type="ChEBI" id="CHEBI:15377"/>
        <dbReference type="ChEBI" id="CHEBI:15378"/>
        <dbReference type="ChEBI" id="CHEBI:57287"/>
        <dbReference type="ChEBI" id="CHEBI:57560"/>
        <dbReference type="ChEBI" id="CHEBI:83139"/>
    </reaction>
</comment>
<dbReference type="PANTHER" id="PTHR43240">
    <property type="entry name" value="1,4-DIHYDROXY-2-NAPHTHOYL-COA THIOESTERASE 1"/>
    <property type="match status" value="1"/>
</dbReference>
<evidence type="ECO:0000256" key="3">
    <source>
        <dbReference type="ARBA" id="ARBA00036002"/>
    </source>
</evidence>
<dbReference type="RefSeq" id="WP_072476607.1">
    <property type="nucleotide sequence ID" value="NZ_FPJG01000006.1"/>
</dbReference>
<accession>A0A1K1R5U3</accession>
<dbReference type="AlphaFoldDB" id="A0A1K1R5U3"/>
<dbReference type="STRING" id="546364.SAMN04489730_2707"/>
<dbReference type="PANTHER" id="PTHR43240:SF20">
    <property type="entry name" value="MEDIUM_LONG-CHAIN ACYL-COA THIOESTERASE YIGI"/>
    <property type="match status" value="1"/>
</dbReference>
<dbReference type="NCBIfam" id="TIGR00369">
    <property type="entry name" value="unchar_dom_1"/>
    <property type="match status" value="1"/>
</dbReference>
<name>A0A1K1R5U3_9PSEU</name>
<evidence type="ECO:0000313" key="9">
    <source>
        <dbReference type="EMBL" id="SFW67284.1"/>
    </source>
</evidence>
<proteinExistence type="inferred from homology"/>
<evidence type="ECO:0000259" key="8">
    <source>
        <dbReference type="Pfam" id="PF03061"/>
    </source>
</evidence>
<feature type="domain" description="Thioesterase" evidence="8">
    <location>
        <begin position="46"/>
        <end position="118"/>
    </location>
</feature>
<evidence type="ECO:0000256" key="6">
    <source>
        <dbReference type="ARBA" id="ARBA00040062"/>
    </source>
</evidence>
<dbReference type="GO" id="GO:0047617">
    <property type="term" value="F:fatty acyl-CoA hydrolase activity"/>
    <property type="evidence" value="ECO:0007669"/>
    <property type="project" value="UniProtKB-EC"/>
</dbReference>
<evidence type="ECO:0000256" key="1">
    <source>
        <dbReference type="ARBA" id="ARBA00022801"/>
    </source>
</evidence>
<evidence type="ECO:0000256" key="5">
    <source>
        <dbReference type="ARBA" id="ARBA00038894"/>
    </source>
</evidence>
<evidence type="ECO:0000256" key="4">
    <source>
        <dbReference type="ARBA" id="ARBA00038381"/>
    </source>
</evidence>
<reference evidence="10" key="1">
    <citation type="submission" date="2016-11" db="EMBL/GenBank/DDBJ databases">
        <authorList>
            <person name="Varghese N."/>
            <person name="Submissions S."/>
        </authorList>
    </citation>
    <scope>NUCLEOTIDE SEQUENCE [LARGE SCALE GENOMIC DNA]</scope>
    <source>
        <strain evidence="10">DSM 44671</strain>
    </source>
</reference>
<dbReference type="InterPro" id="IPR006683">
    <property type="entry name" value="Thioestr_dom"/>
</dbReference>
<keyword evidence="1" id="KW-0378">Hydrolase</keyword>